<protein>
    <submittedName>
        <fullName evidence="2">LADA_0B10044g1_1</fullName>
    </submittedName>
</protein>
<dbReference type="AlphaFoldDB" id="A0A1G4IV91"/>
<dbReference type="Gene3D" id="1.10.720.30">
    <property type="entry name" value="SAP domain"/>
    <property type="match status" value="1"/>
</dbReference>
<sequence>MVANISSRCFWSGSRLASATQVTGCFPIANLLQRSYVPSARHVHSTLKKDHTTLLSSDKLSRFNVLSLKALKGECRTRGLKLSGRKSELVDRILAFENTRISIGSAPILNTRQFHTSKPLAAKGDSKPVDDVKLPDVAATEDSLESVDKEYIVHITPLSKTADEKPVTLLEKELLAEEREEDDLPQVSTTDLDKGIFHAELSKENYDIANEDAENATETDAYEQSDSLMSNERLNAKDKTFFLSAAAVVAGWWSLKFWDNNEELQK</sequence>
<dbReference type="Pfam" id="PF02037">
    <property type="entry name" value="SAP"/>
    <property type="match status" value="1"/>
</dbReference>
<dbReference type="InterPro" id="IPR003034">
    <property type="entry name" value="SAP_dom"/>
</dbReference>
<evidence type="ECO:0000313" key="2">
    <source>
        <dbReference type="EMBL" id="SCU80886.1"/>
    </source>
</evidence>
<dbReference type="STRING" id="1266660.A0A1G4IV91"/>
<dbReference type="OrthoDB" id="3993201at2759"/>
<name>A0A1G4IV91_9SACH</name>
<dbReference type="SUPFAM" id="SSF68906">
    <property type="entry name" value="SAP domain"/>
    <property type="match status" value="1"/>
</dbReference>
<feature type="domain" description="SAP" evidence="1">
    <location>
        <begin position="63"/>
        <end position="97"/>
    </location>
</feature>
<dbReference type="InterPro" id="IPR036361">
    <property type="entry name" value="SAP_dom_sf"/>
</dbReference>
<evidence type="ECO:0000259" key="1">
    <source>
        <dbReference type="PROSITE" id="PS50800"/>
    </source>
</evidence>
<dbReference type="SMART" id="SM00513">
    <property type="entry name" value="SAP"/>
    <property type="match status" value="1"/>
</dbReference>
<gene>
    <name evidence="2" type="ORF">LADA_0B10044G</name>
</gene>
<proteinExistence type="predicted"/>
<accession>A0A1G4IV91</accession>
<reference evidence="3" key="1">
    <citation type="submission" date="2016-03" db="EMBL/GenBank/DDBJ databases">
        <authorList>
            <person name="Devillers H."/>
        </authorList>
    </citation>
    <scope>NUCLEOTIDE SEQUENCE [LARGE SCALE GENOMIC DNA]</scope>
</reference>
<organism evidence="2 3">
    <name type="scientific">Lachancea dasiensis</name>
    <dbReference type="NCBI Taxonomy" id="1072105"/>
    <lineage>
        <taxon>Eukaryota</taxon>
        <taxon>Fungi</taxon>
        <taxon>Dikarya</taxon>
        <taxon>Ascomycota</taxon>
        <taxon>Saccharomycotina</taxon>
        <taxon>Saccharomycetes</taxon>
        <taxon>Saccharomycetales</taxon>
        <taxon>Saccharomycetaceae</taxon>
        <taxon>Lachancea</taxon>
    </lineage>
</organism>
<keyword evidence="3" id="KW-1185">Reference proteome</keyword>
<dbReference type="EMBL" id="LT598456">
    <property type="protein sequence ID" value="SCU80886.1"/>
    <property type="molecule type" value="Genomic_DNA"/>
</dbReference>
<dbReference type="Proteomes" id="UP000190274">
    <property type="component" value="Chromosome B"/>
</dbReference>
<evidence type="ECO:0000313" key="3">
    <source>
        <dbReference type="Proteomes" id="UP000190274"/>
    </source>
</evidence>
<dbReference type="PROSITE" id="PS50800">
    <property type="entry name" value="SAP"/>
    <property type="match status" value="1"/>
</dbReference>